<sequence>MALSRRLLHATSQATFAEMKRRPLPKTTSIKYTIPTDPYLLSKKFQQVASQGKLDDAVAIIMQSKTKSQSVIVWNLVIDTYAKTGRLSRALRAFTEMRRRGFKPTLTTYTALLKACALSDSENSMEIAQDAFDSMQQYGVSPSIITVNALLNVYLRKHNIEAILNRFNGLPAEGAMAPSLATYTIVLSALRRELQRRLDQLLAKPEDTVEVSSLGENRGYMRRRALKKEHVHATFGALMSTWQAFVEDAVRRIDSRPKDTSLLSIDAHIVNIVLKACHAAFTENRALGRQGLRVAELVYGLDRLDKQKSPADQKATDIKGLPVPLAIRISQSIAAGSDDDAAGSGPKDGLGPIIDDTTVELVLELCMRDDQPTKAVRFWRSVEANFEPMFRPSEKTRQKYQEVFSAHKQRSDPAKK</sequence>
<name>A0A9W7XR53_9FUNG</name>
<dbReference type="EMBL" id="JANBOH010000001">
    <property type="protein sequence ID" value="KAJ1648729.1"/>
    <property type="molecule type" value="Genomic_DNA"/>
</dbReference>
<evidence type="ECO:0000256" key="5">
    <source>
        <dbReference type="PROSITE-ProRule" id="PRU00708"/>
    </source>
</evidence>
<proteinExistence type="inferred from homology"/>
<comment type="similarity">
    <text evidence="1">Belongs to the CCM1 family.</text>
</comment>
<evidence type="ECO:0000256" key="2">
    <source>
        <dbReference type="ARBA" id="ARBA00022737"/>
    </source>
</evidence>
<dbReference type="Gene3D" id="1.25.40.10">
    <property type="entry name" value="Tetratricopeptide repeat domain"/>
    <property type="match status" value="2"/>
</dbReference>
<feature type="region of interest" description="Disordered" evidence="6">
    <location>
        <begin position="390"/>
        <end position="416"/>
    </location>
</feature>
<dbReference type="InterPro" id="IPR002885">
    <property type="entry name" value="PPR_rpt"/>
</dbReference>
<protein>
    <recommendedName>
        <fullName evidence="9">Pentacotripeptide-repeat region of PRORP domain-containing protein</fullName>
    </recommendedName>
</protein>
<comment type="subunit">
    <text evidence="4">Binds to mitochondrial small subunit 15S rRNA.</text>
</comment>
<evidence type="ECO:0000256" key="3">
    <source>
        <dbReference type="ARBA" id="ARBA00044493"/>
    </source>
</evidence>
<dbReference type="InterPro" id="IPR011990">
    <property type="entry name" value="TPR-like_helical_dom_sf"/>
</dbReference>
<reference evidence="7" key="1">
    <citation type="submission" date="2022-07" db="EMBL/GenBank/DDBJ databases">
        <title>Phylogenomic reconstructions and comparative analyses of Kickxellomycotina fungi.</title>
        <authorList>
            <person name="Reynolds N.K."/>
            <person name="Stajich J.E."/>
            <person name="Barry K."/>
            <person name="Grigoriev I.V."/>
            <person name="Crous P."/>
            <person name="Smith M.E."/>
        </authorList>
    </citation>
    <scope>NUCLEOTIDE SEQUENCE</scope>
    <source>
        <strain evidence="7">NBRC 105413</strain>
    </source>
</reference>
<dbReference type="Pfam" id="PF13812">
    <property type="entry name" value="PPR_3"/>
    <property type="match status" value="1"/>
</dbReference>
<feature type="repeat" description="PPR" evidence="5">
    <location>
        <begin position="70"/>
        <end position="104"/>
    </location>
</feature>
<evidence type="ECO:0000256" key="4">
    <source>
        <dbReference type="ARBA" id="ARBA00044511"/>
    </source>
</evidence>
<evidence type="ECO:0000313" key="7">
    <source>
        <dbReference type="EMBL" id="KAJ1648729.1"/>
    </source>
</evidence>
<evidence type="ECO:0000256" key="6">
    <source>
        <dbReference type="SAM" id="MobiDB-lite"/>
    </source>
</evidence>
<dbReference type="NCBIfam" id="TIGR00756">
    <property type="entry name" value="PPR"/>
    <property type="match status" value="1"/>
</dbReference>
<organism evidence="7 8">
    <name type="scientific">Coemansia asiatica</name>
    <dbReference type="NCBI Taxonomy" id="1052880"/>
    <lineage>
        <taxon>Eukaryota</taxon>
        <taxon>Fungi</taxon>
        <taxon>Fungi incertae sedis</taxon>
        <taxon>Zoopagomycota</taxon>
        <taxon>Kickxellomycotina</taxon>
        <taxon>Kickxellomycetes</taxon>
        <taxon>Kickxellales</taxon>
        <taxon>Kickxellaceae</taxon>
        <taxon>Coemansia</taxon>
    </lineage>
</organism>
<keyword evidence="2" id="KW-0677">Repeat</keyword>
<accession>A0A9W7XR53</accession>
<comment type="function">
    <text evidence="3">Regulates mitochondrial small subunit maturation by controlling 15S rRNA 5'-end processing. Localizes to the 5' precursor of the 15S rRNA in a position that is subsequently occupied by mS47 in the mature yeast mtSSU. Uses structure and sequence-specific RNA recognition, binding to a single-stranded region of the precursor and specifically recognizing bases -6 to -1. The exchange of Ccm1 for mS47 is coupled to the irreversible removal of precursor rRNA that is accompanied by conformational changes of the mitoribosomal proteins uS5m and mS26. These conformational changes signal completion of 5'-end rRNA processing through protection of the mature 5'-end of the 15S rRNA and stabilization of mS47. The removal of the 5' precursor together with the dissociation of Ccm1 may be catalyzed by the 5'-3' exoribonuclease Pet127. Involved in the specific removal of group I introns in mitochondrial encoded transcripts.</text>
</comment>
<dbReference type="PANTHER" id="PTHR47447:SF28">
    <property type="entry name" value="PENTACOTRIPEPTIDE-REPEAT REGION OF PRORP DOMAIN-CONTAINING PROTEIN"/>
    <property type="match status" value="1"/>
</dbReference>
<evidence type="ECO:0000256" key="1">
    <source>
        <dbReference type="ARBA" id="ARBA00006192"/>
    </source>
</evidence>
<dbReference type="AlphaFoldDB" id="A0A9W7XR53"/>
<evidence type="ECO:0000313" key="8">
    <source>
        <dbReference type="Proteomes" id="UP001145021"/>
    </source>
</evidence>
<gene>
    <name evidence="7" type="ORF">LPJ64_000048</name>
</gene>
<dbReference type="PROSITE" id="PS51375">
    <property type="entry name" value="PPR"/>
    <property type="match status" value="1"/>
</dbReference>
<comment type="caution">
    <text evidence="7">The sequence shown here is derived from an EMBL/GenBank/DDBJ whole genome shotgun (WGS) entry which is preliminary data.</text>
</comment>
<dbReference type="Proteomes" id="UP001145021">
    <property type="component" value="Unassembled WGS sequence"/>
</dbReference>
<keyword evidence="8" id="KW-1185">Reference proteome</keyword>
<dbReference type="PANTHER" id="PTHR47447">
    <property type="entry name" value="OS03G0856100 PROTEIN"/>
    <property type="match status" value="1"/>
</dbReference>
<dbReference type="Pfam" id="PF13041">
    <property type="entry name" value="PPR_2"/>
    <property type="match status" value="1"/>
</dbReference>
<evidence type="ECO:0008006" key="9">
    <source>
        <dbReference type="Google" id="ProtNLM"/>
    </source>
</evidence>